<evidence type="ECO:0000256" key="9">
    <source>
        <dbReference type="PROSITE-ProRule" id="PRU00703"/>
    </source>
</evidence>
<reference evidence="14 15" key="1">
    <citation type="submission" date="2019-04" db="EMBL/GenBank/DDBJ databases">
        <title>Genome sequence of Bacillus hwajinpoensis strain Y2.</title>
        <authorList>
            <person name="Fair J.L."/>
            <person name="Maclea K.S."/>
        </authorList>
    </citation>
    <scope>NUCLEOTIDE SEQUENCE [LARGE SCALE GENOMIC DNA]</scope>
    <source>
        <strain evidence="14 15">Y2</strain>
    </source>
</reference>
<dbReference type="SUPFAM" id="SSF56176">
    <property type="entry name" value="FAD-binding/transporter-associated domain-like"/>
    <property type="match status" value="1"/>
</dbReference>
<dbReference type="PROSITE" id="PS51846">
    <property type="entry name" value="CNNM"/>
    <property type="match status" value="1"/>
</dbReference>
<dbReference type="InterPro" id="IPR005170">
    <property type="entry name" value="Transptr-assoc_dom"/>
</dbReference>
<dbReference type="Pfam" id="PF01595">
    <property type="entry name" value="CNNM"/>
    <property type="match status" value="1"/>
</dbReference>
<evidence type="ECO:0000256" key="3">
    <source>
        <dbReference type="ARBA" id="ARBA00022475"/>
    </source>
</evidence>
<dbReference type="OrthoDB" id="9798188at2"/>
<dbReference type="SUPFAM" id="SSF54631">
    <property type="entry name" value="CBS-domain pair"/>
    <property type="match status" value="1"/>
</dbReference>
<keyword evidence="7 9" id="KW-0129">CBS domain</keyword>
<organism evidence="14 15">
    <name type="scientific">Guptibacillus hwajinpoensis</name>
    <dbReference type="NCBI Taxonomy" id="208199"/>
    <lineage>
        <taxon>Bacteria</taxon>
        <taxon>Bacillati</taxon>
        <taxon>Bacillota</taxon>
        <taxon>Bacilli</taxon>
        <taxon>Bacillales</taxon>
        <taxon>Guptibacillaceae</taxon>
        <taxon>Guptibacillus</taxon>
    </lineage>
</organism>
<dbReference type="GO" id="GO:0005886">
    <property type="term" value="C:plasma membrane"/>
    <property type="evidence" value="ECO:0007669"/>
    <property type="project" value="UniProtKB-SubCell"/>
</dbReference>
<comment type="subcellular location">
    <subcellularLocation>
        <location evidence="1">Cell membrane</location>
        <topology evidence="1">Multi-pass membrane protein</topology>
    </subcellularLocation>
</comment>
<feature type="transmembrane region" description="Helical" evidence="11">
    <location>
        <begin position="58"/>
        <end position="77"/>
    </location>
</feature>
<protein>
    <submittedName>
        <fullName evidence="14">HlyC/CorC family transporter</fullName>
    </submittedName>
</protein>
<evidence type="ECO:0000256" key="8">
    <source>
        <dbReference type="ARBA" id="ARBA00023136"/>
    </source>
</evidence>
<dbReference type="CDD" id="cd04590">
    <property type="entry name" value="CBS_pair_CorC_HlyC_assoc"/>
    <property type="match status" value="1"/>
</dbReference>
<accession>A0A4U1M916</accession>
<dbReference type="PANTHER" id="PTHR43099:SF2">
    <property type="entry name" value="UPF0053 PROTEIN YRKA"/>
    <property type="match status" value="1"/>
</dbReference>
<name>A0A4U1M916_9BACL</name>
<feature type="transmembrane region" description="Helical" evidence="11">
    <location>
        <begin position="97"/>
        <end position="122"/>
    </location>
</feature>
<evidence type="ECO:0000256" key="2">
    <source>
        <dbReference type="ARBA" id="ARBA00006337"/>
    </source>
</evidence>
<dbReference type="InterPro" id="IPR044751">
    <property type="entry name" value="Ion_transp-like_CBS"/>
</dbReference>
<evidence type="ECO:0000313" key="15">
    <source>
        <dbReference type="Proteomes" id="UP000310541"/>
    </source>
</evidence>
<comment type="caution">
    <text evidence="14">The sequence shown here is derived from an EMBL/GenBank/DDBJ whole genome shotgun (WGS) entry which is preliminary data.</text>
</comment>
<feature type="transmembrane region" description="Helical" evidence="11">
    <location>
        <begin position="6"/>
        <end position="27"/>
    </location>
</feature>
<dbReference type="Pfam" id="PF00571">
    <property type="entry name" value="CBS"/>
    <property type="match status" value="2"/>
</dbReference>
<dbReference type="GO" id="GO:0050660">
    <property type="term" value="F:flavin adenine dinucleotide binding"/>
    <property type="evidence" value="ECO:0007669"/>
    <property type="project" value="InterPro"/>
</dbReference>
<evidence type="ECO:0000256" key="7">
    <source>
        <dbReference type="ARBA" id="ARBA00023122"/>
    </source>
</evidence>
<evidence type="ECO:0000256" key="5">
    <source>
        <dbReference type="ARBA" id="ARBA00022737"/>
    </source>
</evidence>
<dbReference type="PROSITE" id="PS51371">
    <property type="entry name" value="CBS"/>
    <property type="match status" value="2"/>
</dbReference>
<dbReference type="InterPro" id="IPR002550">
    <property type="entry name" value="CNNM"/>
</dbReference>
<dbReference type="InterPro" id="IPR016169">
    <property type="entry name" value="FAD-bd_PCMH_sub2"/>
</dbReference>
<evidence type="ECO:0000256" key="11">
    <source>
        <dbReference type="SAM" id="Phobius"/>
    </source>
</evidence>
<dbReference type="RefSeq" id="WP_136948866.1">
    <property type="nucleotide sequence ID" value="NZ_SWFM01000012.1"/>
</dbReference>
<evidence type="ECO:0000313" key="14">
    <source>
        <dbReference type="EMBL" id="TKD66436.1"/>
    </source>
</evidence>
<dbReference type="Pfam" id="PF03471">
    <property type="entry name" value="CorC_HlyC"/>
    <property type="match status" value="1"/>
</dbReference>
<dbReference type="Gene3D" id="3.30.465.10">
    <property type="match status" value="1"/>
</dbReference>
<feature type="transmembrane region" description="Helical" evidence="11">
    <location>
        <begin position="134"/>
        <end position="156"/>
    </location>
</feature>
<dbReference type="FunFam" id="3.10.580.10:FF:000002">
    <property type="entry name" value="Magnesium/cobalt efflux protein CorC"/>
    <property type="match status" value="1"/>
</dbReference>
<dbReference type="InterPro" id="IPR000644">
    <property type="entry name" value="CBS_dom"/>
</dbReference>
<dbReference type="InterPro" id="IPR051676">
    <property type="entry name" value="UPF0053_domain"/>
</dbReference>
<dbReference type="InterPro" id="IPR036318">
    <property type="entry name" value="FAD-bd_PCMH-like_sf"/>
</dbReference>
<evidence type="ECO:0000256" key="10">
    <source>
        <dbReference type="PROSITE-ProRule" id="PRU01193"/>
    </source>
</evidence>
<dbReference type="InterPro" id="IPR046342">
    <property type="entry name" value="CBS_dom_sf"/>
</dbReference>
<dbReference type="PANTHER" id="PTHR43099">
    <property type="entry name" value="UPF0053 PROTEIN YRKA"/>
    <property type="match status" value="1"/>
</dbReference>
<proteinExistence type="inferred from homology"/>
<feature type="domain" description="CNNM transmembrane" evidence="13">
    <location>
        <begin position="1"/>
        <end position="201"/>
    </location>
</feature>
<feature type="domain" description="CBS" evidence="12">
    <location>
        <begin position="220"/>
        <end position="283"/>
    </location>
</feature>
<keyword evidence="3" id="KW-1003">Cell membrane</keyword>
<evidence type="ECO:0000256" key="6">
    <source>
        <dbReference type="ARBA" id="ARBA00022989"/>
    </source>
</evidence>
<gene>
    <name evidence="14" type="ORF">FBF83_20025</name>
</gene>
<dbReference type="AlphaFoldDB" id="A0A4U1M916"/>
<dbReference type="EMBL" id="SWFM01000012">
    <property type="protein sequence ID" value="TKD66436.1"/>
    <property type="molecule type" value="Genomic_DNA"/>
</dbReference>
<feature type="domain" description="CBS" evidence="12">
    <location>
        <begin position="284"/>
        <end position="341"/>
    </location>
</feature>
<keyword evidence="6 10" id="KW-1133">Transmembrane helix</keyword>
<dbReference type="Proteomes" id="UP000310541">
    <property type="component" value="Unassembled WGS sequence"/>
</dbReference>
<comment type="similarity">
    <text evidence="2">Belongs to the UPF0053 family.</text>
</comment>
<evidence type="ECO:0000256" key="4">
    <source>
        <dbReference type="ARBA" id="ARBA00022692"/>
    </source>
</evidence>
<dbReference type="Gene3D" id="3.10.580.10">
    <property type="entry name" value="CBS-domain"/>
    <property type="match status" value="1"/>
</dbReference>
<evidence type="ECO:0000259" key="12">
    <source>
        <dbReference type="PROSITE" id="PS51371"/>
    </source>
</evidence>
<evidence type="ECO:0000259" key="13">
    <source>
        <dbReference type="PROSITE" id="PS51846"/>
    </source>
</evidence>
<sequence>MEIIKIIAVLLLIVLTAFFVASEFAIVKIRRTRIDSLAREGNKKAKAVQKVLGNLDGYLSACQLGITITALALGWLGESTVEQLLHPLFELIHVPEAIMSPLTIALSFSIITFLHVVLGELAPKTFAIQKAEKVSLLLARPLIWFYRIMYPFIWALNGSARGVVKLFGLHSANEHEQAHSEEELRLILSESYKSGEINKSEMEFVNNIFEFDERMAREIMIPRTEMTCLFVDNTTEENLEIMKNGKYTRYPVADGDKDKIIGVVNIKEILTQYKWGEELVLKEYIHPINHVIETSPIKVLLKKMQKSHNHIAIVVDEYGGTAGLVTVEDILEEIVGEIQDEFDFDEKLPIREEANGKTIVDGKALISDINELLGTSLDHTDVDTIGGWVLTHDIEPELGTSFTVNDYEFTVREIDGHQIKELEIKHTE</sequence>
<keyword evidence="5" id="KW-0677">Repeat</keyword>
<evidence type="ECO:0000256" key="1">
    <source>
        <dbReference type="ARBA" id="ARBA00004651"/>
    </source>
</evidence>
<keyword evidence="8 10" id="KW-0472">Membrane</keyword>
<dbReference type="SMART" id="SM01091">
    <property type="entry name" value="CorC_HlyC"/>
    <property type="match status" value="1"/>
</dbReference>
<keyword evidence="4 10" id="KW-0812">Transmembrane</keyword>